<proteinExistence type="predicted"/>
<dbReference type="InterPro" id="IPR029154">
    <property type="entry name" value="HIBADH-like_NADP-bd"/>
</dbReference>
<name>A0A1G9PYY8_9ACTN</name>
<evidence type="ECO:0000259" key="2">
    <source>
        <dbReference type="Pfam" id="PF14833"/>
    </source>
</evidence>
<dbReference type="AlphaFoldDB" id="A0A1G9PYY8"/>
<dbReference type="GO" id="GO:0051287">
    <property type="term" value="F:NAD binding"/>
    <property type="evidence" value="ECO:0007669"/>
    <property type="project" value="InterPro"/>
</dbReference>
<gene>
    <name evidence="3" type="ORF">SAMN05444921_103172</name>
</gene>
<evidence type="ECO:0000313" key="4">
    <source>
        <dbReference type="Proteomes" id="UP000199063"/>
    </source>
</evidence>
<sequence length="169" mass="17170">MLNSWVGELDHATGEAIGLARALDVDPGLLLDAVSGGPLDNGYLRAKSAAILDGDFTPSFTVANALEDARLIVEAAGRAGLRLDLAEAGAARLERAERGGRGEDDMAASYFASFEGGEEGAGAAAGGAEGRRGEAGALAGGRSVRARGQPGHGGAGSRAVILRRTRRSW</sequence>
<evidence type="ECO:0000313" key="3">
    <source>
        <dbReference type="EMBL" id="SDM04032.1"/>
    </source>
</evidence>
<keyword evidence="4" id="KW-1185">Reference proteome</keyword>
<reference evidence="4" key="1">
    <citation type="submission" date="2016-10" db="EMBL/GenBank/DDBJ databases">
        <authorList>
            <person name="Varghese N."/>
            <person name="Submissions S."/>
        </authorList>
    </citation>
    <scope>NUCLEOTIDE SEQUENCE [LARGE SCALE GENOMIC DNA]</scope>
    <source>
        <strain evidence="4">CGMCC 4.7042</strain>
    </source>
</reference>
<dbReference type="Proteomes" id="UP000199063">
    <property type="component" value="Unassembled WGS sequence"/>
</dbReference>
<dbReference type="RefSeq" id="WP_244291860.1">
    <property type="nucleotide sequence ID" value="NZ_FNHI01000003.1"/>
</dbReference>
<dbReference type="Gene3D" id="1.10.1040.10">
    <property type="entry name" value="N-(1-d-carboxylethyl)-l-norvaline Dehydrogenase, domain 2"/>
    <property type="match status" value="1"/>
</dbReference>
<evidence type="ECO:0000256" key="1">
    <source>
        <dbReference type="SAM" id="MobiDB-lite"/>
    </source>
</evidence>
<feature type="region of interest" description="Disordered" evidence="1">
    <location>
        <begin position="121"/>
        <end position="160"/>
    </location>
</feature>
<dbReference type="EMBL" id="FNHI01000003">
    <property type="protein sequence ID" value="SDM04032.1"/>
    <property type="molecule type" value="Genomic_DNA"/>
</dbReference>
<dbReference type="InterPro" id="IPR013328">
    <property type="entry name" value="6PGD_dom2"/>
</dbReference>
<feature type="domain" description="3-hydroxyisobutyrate dehydrogenase-like NAD-binding" evidence="2">
    <location>
        <begin position="12"/>
        <end position="108"/>
    </location>
</feature>
<dbReference type="STRING" id="1196353.SAMN05444921_103172"/>
<organism evidence="3 4">
    <name type="scientific">Streptomyces wuyuanensis</name>
    <dbReference type="NCBI Taxonomy" id="1196353"/>
    <lineage>
        <taxon>Bacteria</taxon>
        <taxon>Bacillati</taxon>
        <taxon>Actinomycetota</taxon>
        <taxon>Actinomycetes</taxon>
        <taxon>Kitasatosporales</taxon>
        <taxon>Streptomycetaceae</taxon>
        <taxon>Streptomyces</taxon>
    </lineage>
</organism>
<accession>A0A1G9PYY8</accession>
<dbReference type="SUPFAM" id="SSF48179">
    <property type="entry name" value="6-phosphogluconate dehydrogenase C-terminal domain-like"/>
    <property type="match status" value="1"/>
</dbReference>
<dbReference type="GeneID" id="40828609"/>
<dbReference type="InterPro" id="IPR008927">
    <property type="entry name" value="6-PGluconate_DH-like_C_sf"/>
</dbReference>
<dbReference type="Pfam" id="PF14833">
    <property type="entry name" value="NAD_binding_11"/>
    <property type="match status" value="1"/>
</dbReference>
<protein>
    <submittedName>
        <fullName evidence="3">NAD-binding of NADP-dependent 3-hydroxyisobutyrate dehydrogenase</fullName>
    </submittedName>
</protein>